<gene>
    <name evidence="4" type="ORF">BC670_0136</name>
</gene>
<dbReference type="Proteomes" id="UP000320773">
    <property type="component" value="Unassembled WGS sequence"/>
</dbReference>
<comment type="caution">
    <text evidence="4">The sequence shown here is derived from an EMBL/GenBank/DDBJ whole genome shotgun (WGS) entry which is preliminary data.</text>
</comment>
<dbReference type="NCBIfam" id="TIGR01777">
    <property type="entry name" value="yfcH"/>
    <property type="match status" value="1"/>
</dbReference>
<dbReference type="InterPro" id="IPR001509">
    <property type="entry name" value="Epimerase_deHydtase"/>
</dbReference>
<accession>A0A543FZU3</accession>
<dbReference type="PANTHER" id="PTHR11092:SF0">
    <property type="entry name" value="EPIMERASE FAMILY PROTEIN SDR39U1"/>
    <property type="match status" value="1"/>
</dbReference>
<dbReference type="Gene3D" id="3.40.50.720">
    <property type="entry name" value="NAD(P)-binding Rossmann-like Domain"/>
    <property type="match status" value="1"/>
</dbReference>
<dbReference type="EMBL" id="VFPJ01000001">
    <property type="protein sequence ID" value="TQM39350.1"/>
    <property type="molecule type" value="Genomic_DNA"/>
</dbReference>
<dbReference type="InterPro" id="IPR013549">
    <property type="entry name" value="DUF1731"/>
</dbReference>
<comment type="similarity">
    <text evidence="1">Belongs to the NAD(P)-dependent epimerase/dehydratase family. SDR39U1 subfamily.</text>
</comment>
<name>A0A543FZU3_9FLAO</name>
<dbReference type="PANTHER" id="PTHR11092">
    <property type="entry name" value="SUGAR NUCLEOTIDE EPIMERASE RELATED"/>
    <property type="match status" value="1"/>
</dbReference>
<dbReference type="SUPFAM" id="SSF51735">
    <property type="entry name" value="NAD(P)-binding Rossmann-fold domains"/>
    <property type="match status" value="1"/>
</dbReference>
<protein>
    <recommendedName>
        <fullName evidence="6">TIGR01777 family protein</fullName>
    </recommendedName>
</protein>
<dbReference type="Pfam" id="PF08338">
    <property type="entry name" value="DUF1731"/>
    <property type="match status" value="1"/>
</dbReference>
<feature type="domain" description="DUF1731" evidence="3">
    <location>
        <begin position="253"/>
        <end position="299"/>
    </location>
</feature>
<reference evidence="4 5" key="1">
    <citation type="submission" date="2019-06" db="EMBL/GenBank/DDBJ databases">
        <title>Genomic Encyclopedia of Archaeal and Bacterial Type Strains, Phase II (KMG-II): from individual species to whole genera.</title>
        <authorList>
            <person name="Goeker M."/>
        </authorList>
    </citation>
    <scope>NUCLEOTIDE SEQUENCE [LARGE SCALE GENOMIC DNA]</scope>
    <source>
        <strain evidence="4 5">DSM 24789</strain>
    </source>
</reference>
<evidence type="ECO:0000313" key="4">
    <source>
        <dbReference type="EMBL" id="TQM39350.1"/>
    </source>
</evidence>
<dbReference type="InterPro" id="IPR010099">
    <property type="entry name" value="SDR39U1"/>
</dbReference>
<dbReference type="AlphaFoldDB" id="A0A543FZU3"/>
<proteinExistence type="inferred from homology"/>
<feature type="domain" description="NAD-dependent epimerase/dehydratase" evidence="2">
    <location>
        <begin position="3"/>
        <end position="220"/>
    </location>
</feature>
<dbReference type="Pfam" id="PF01370">
    <property type="entry name" value="Epimerase"/>
    <property type="match status" value="1"/>
</dbReference>
<dbReference type="RefSeq" id="WP_089081447.1">
    <property type="nucleotide sequence ID" value="NZ_VFPJ01000001.1"/>
</dbReference>
<evidence type="ECO:0000313" key="5">
    <source>
        <dbReference type="Proteomes" id="UP000320773"/>
    </source>
</evidence>
<evidence type="ECO:0000256" key="1">
    <source>
        <dbReference type="ARBA" id="ARBA00009353"/>
    </source>
</evidence>
<organism evidence="4 5">
    <name type="scientific">Flavobacterium branchiophilum</name>
    <dbReference type="NCBI Taxonomy" id="55197"/>
    <lineage>
        <taxon>Bacteria</taxon>
        <taxon>Pseudomonadati</taxon>
        <taxon>Bacteroidota</taxon>
        <taxon>Flavobacteriia</taxon>
        <taxon>Flavobacteriales</taxon>
        <taxon>Flavobacteriaceae</taxon>
        <taxon>Flavobacterium</taxon>
    </lineage>
</organism>
<evidence type="ECO:0008006" key="6">
    <source>
        <dbReference type="Google" id="ProtNLM"/>
    </source>
</evidence>
<sequence>MKVLLTGATGLIGQKLTELLLEKGHQVNFLTTSINKIKDEPHLKGYFWNLKYGKIDDSCFNDVDAIIHLAGASIAKRWTQHYKKEILNSRVASTQLLYKGLNKKTNHIKHIIAASGTAIYPDDDQNIYYESSTEKATGFLSDVVQKWEESVDIFSKNQITVSKIRTGVVFAKQGGALTEILKPIKNGLGAHFGDGNQQQSWIHIDDLTQLYYYVLTHHLSGVYHAVAPEVVSNKVQNNTIAQILNKRIWLPNIPKWFMKLILGDMHELLFNNKNISSEKIQKAGFQFRFPTIHAALVDILK</sequence>
<evidence type="ECO:0000259" key="3">
    <source>
        <dbReference type="Pfam" id="PF08338"/>
    </source>
</evidence>
<dbReference type="InterPro" id="IPR036291">
    <property type="entry name" value="NAD(P)-bd_dom_sf"/>
</dbReference>
<evidence type="ECO:0000259" key="2">
    <source>
        <dbReference type="Pfam" id="PF01370"/>
    </source>
</evidence>